<evidence type="ECO:0000313" key="4">
    <source>
        <dbReference type="Proteomes" id="UP000681340"/>
    </source>
</evidence>
<feature type="transmembrane region" description="Helical" evidence="1">
    <location>
        <begin position="56"/>
        <end position="78"/>
    </location>
</feature>
<keyword evidence="1" id="KW-1133">Transmembrane helix</keyword>
<feature type="transmembrane region" description="Helical" evidence="1">
    <location>
        <begin position="136"/>
        <end position="157"/>
    </location>
</feature>
<sequence>MVLLYFIAAFAVIVPAVAGPLLAYGPGRRLARGRLAAKTHQAVAGLVVTLGRPMTALVFVLFWAAVIVAVFWPVGILAHRLENVIDWPVLLWVTDRRSPGFEDFNWWYTALGDRDPLKIVVVVAAVLFAPFWRKRFWIPLVAILASFPLEQYVQAILAGMVNRGHPPTGLGSYPSGGIARVVMTFGAIALFIALTWKLRRRWHVLLGTVVLIMATYEGYSRIYTQKHWLTDVISGLLFGPALFLGYALAVGILAGRYPRPVPPPAAAEAEVPVEAAPAAAPVVSATAP</sequence>
<evidence type="ECO:0000259" key="2">
    <source>
        <dbReference type="Pfam" id="PF01569"/>
    </source>
</evidence>
<accession>A0A919SDJ5</accession>
<feature type="transmembrane region" description="Helical" evidence="1">
    <location>
        <begin position="177"/>
        <end position="196"/>
    </location>
</feature>
<name>A0A919SDJ5_9ACTN</name>
<comment type="caution">
    <text evidence="3">The sequence shown here is derived from an EMBL/GenBank/DDBJ whole genome shotgun (WGS) entry which is preliminary data.</text>
</comment>
<dbReference type="SUPFAM" id="SSF48317">
    <property type="entry name" value="Acid phosphatase/Vanadium-dependent haloperoxidase"/>
    <property type="match status" value="1"/>
</dbReference>
<organism evidence="3 4">
    <name type="scientific">Actinoplanes auranticolor</name>
    <dbReference type="NCBI Taxonomy" id="47988"/>
    <lineage>
        <taxon>Bacteria</taxon>
        <taxon>Bacillati</taxon>
        <taxon>Actinomycetota</taxon>
        <taxon>Actinomycetes</taxon>
        <taxon>Micromonosporales</taxon>
        <taxon>Micromonosporaceae</taxon>
        <taxon>Actinoplanes</taxon>
    </lineage>
</organism>
<keyword evidence="1" id="KW-0472">Membrane</keyword>
<keyword evidence="4" id="KW-1185">Reference proteome</keyword>
<feature type="transmembrane region" description="Helical" evidence="1">
    <location>
        <begin position="232"/>
        <end position="254"/>
    </location>
</feature>
<feature type="transmembrane region" description="Helical" evidence="1">
    <location>
        <begin position="203"/>
        <end position="220"/>
    </location>
</feature>
<evidence type="ECO:0000256" key="1">
    <source>
        <dbReference type="SAM" id="Phobius"/>
    </source>
</evidence>
<dbReference type="Proteomes" id="UP000681340">
    <property type="component" value="Unassembled WGS sequence"/>
</dbReference>
<protein>
    <recommendedName>
        <fullName evidence="2">Phosphatidic acid phosphatase type 2/haloperoxidase domain-containing protein</fullName>
    </recommendedName>
</protein>
<dbReference type="Gene3D" id="1.20.144.10">
    <property type="entry name" value="Phosphatidic acid phosphatase type 2/haloperoxidase"/>
    <property type="match status" value="1"/>
</dbReference>
<keyword evidence="1" id="KW-0812">Transmembrane</keyword>
<reference evidence="3" key="1">
    <citation type="submission" date="2021-03" db="EMBL/GenBank/DDBJ databases">
        <title>Whole genome shotgun sequence of Actinoplanes auranticolor NBRC 12245.</title>
        <authorList>
            <person name="Komaki H."/>
            <person name="Tamura T."/>
        </authorList>
    </citation>
    <scope>NUCLEOTIDE SEQUENCE</scope>
    <source>
        <strain evidence="3">NBRC 12245</strain>
    </source>
</reference>
<gene>
    <name evidence="3" type="ORF">Aau02nite_42080</name>
</gene>
<evidence type="ECO:0000313" key="3">
    <source>
        <dbReference type="EMBL" id="GIM70665.1"/>
    </source>
</evidence>
<feature type="domain" description="Phosphatidic acid phosphatase type 2/haloperoxidase" evidence="2">
    <location>
        <begin position="171"/>
        <end position="246"/>
    </location>
</feature>
<dbReference type="InterPro" id="IPR000326">
    <property type="entry name" value="PAP2/HPO"/>
</dbReference>
<dbReference type="InterPro" id="IPR036938">
    <property type="entry name" value="PAP2/HPO_sf"/>
</dbReference>
<dbReference type="Pfam" id="PF01569">
    <property type="entry name" value="PAP2"/>
    <property type="match status" value="1"/>
</dbReference>
<dbReference type="RefSeq" id="WP_212990210.1">
    <property type="nucleotide sequence ID" value="NZ_BAABEA010000005.1"/>
</dbReference>
<proteinExistence type="predicted"/>
<dbReference type="EMBL" id="BOQL01000032">
    <property type="protein sequence ID" value="GIM70665.1"/>
    <property type="molecule type" value="Genomic_DNA"/>
</dbReference>
<dbReference type="AlphaFoldDB" id="A0A919SDJ5"/>